<organism evidence="4 5">
    <name type="scientific">Roseofilum reptotaenium AO1-A</name>
    <dbReference type="NCBI Taxonomy" id="1925591"/>
    <lineage>
        <taxon>Bacteria</taxon>
        <taxon>Bacillati</taxon>
        <taxon>Cyanobacteriota</taxon>
        <taxon>Cyanophyceae</taxon>
        <taxon>Desertifilales</taxon>
        <taxon>Desertifilaceae</taxon>
        <taxon>Roseofilum</taxon>
    </lineage>
</organism>
<comment type="similarity">
    <text evidence="1">Belongs to the membrane fusion protein (MFP) (TC 8.A.1) family.</text>
</comment>
<sequence>MATVDRPPPKRWRWLIVLLLLPLGVFLGRSLLNRSPVSQAEPIIEEKQSLPVQTESAELISSYTIKRSYTGEIVARRRSELGFERSGTVINLFVDEGDRISTDQEIAQLDIRTLEAERQQLLAQKAEARATLQELRNGARAEDIAAARAALSEIEQQLFLAQRKTERRRELYLEGAISREDFDLEESNASALSYRLNQAQSDLDALLAGTRTEQIAAQVARVQQLEASLQSLEVEVSKSVIRAPFDGRVSDRFMDEGSVVSPGTPVIALIEQGSLEARIGVPSNTANELRIGANYPIQVANQSYPATLTTLLPELDSASRTATAVLEFSPNFDLRVGETAQLLWNETQPIQGFWVPSTALLPGDRGLWSIYVLGESQGNNLYRVARRDIEVLHTEGDRTLVRGTLQSGDRIITSGTHRIVSGQKVSIN</sequence>
<evidence type="ECO:0000256" key="2">
    <source>
        <dbReference type="SAM" id="Coils"/>
    </source>
</evidence>
<dbReference type="Pfam" id="PF25881">
    <property type="entry name" value="HH_YBHG"/>
    <property type="match status" value="1"/>
</dbReference>
<feature type="domain" description="YbhG-like alpha-helical hairpin" evidence="3">
    <location>
        <begin position="116"/>
        <end position="236"/>
    </location>
</feature>
<dbReference type="InterPro" id="IPR059052">
    <property type="entry name" value="HH_YbhG-like"/>
</dbReference>
<keyword evidence="5" id="KW-1185">Reference proteome</keyword>
<comment type="caution">
    <text evidence="4">The sequence shown here is derived from an EMBL/GenBank/DDBJ whole genome shotgun (WGS) entry which is preliminary data.</text>
</comment>
<proteinExistence type="inferred from homology"/>
<dbReference type="PANTHER" id="PTHR30469:SF11">
    <property type="entry name" value="BLL4320 PROTEIN"/>
    <property type="match status" value="1"/>
</dbReference>
<dbReference type="Proteomes" id="UP000183940">
    <property type="component" value="Unassembled WGS sequence"/>
</dbReference>
<evidence type="ECO:0000259" key="3">
    <source>
        <dbReference type="Pfam" id="PF25881"/>
    </source>
</evidence>
<reference evidence="4" key="1">
    <citation type="submission" date="2016-10" db="EMBL/GenBank/DDBJ databases">
        <title>CRISPR-Cas defence system in Roseofilum reptotaenium: evidence of a bacteriophage-cyanobacterium arms race in the coral black band disease.</title>
        <authorList>
            <person name="Buerger P."/>
            <person name="Wood-Charlson E.M."/>
            <person name="Weynberg K.D."/>
            <person name="Willis B."/>
            <person name="Van Oppen M.J."/>
        </authorList>
    </citation>
    <scope>NUCLEOTIDE SEQUENCE [LARGE SCALE GENOMIC DNA]</scope>
    <source>
        <strain evidence="4">AO1-A</strain>
    </source>
</reference>
<protein>
    <recommendedName>
        <fullName evidence="3">YbhG-like alpha-helical hairpin domain-containing protein</fullName>
    </recommendedName>
</protein>
<keyword evidence="2" id="KW-0175">Coiled coil</keyword>
<dbReference type="NCBIfam" id="TIGR01730">
    <property type="entry name" value="RND_mfp"/>
    <property type="match status" value="1"/>
</dbReference>
<evidence type="ECO:0000256" key="1">
    <source>
        <dbReference type="ARBA" id="ARBA00009477"/>
    </source>
</evidence>
<gene>
    <name evidence="4" type="ORF">BI308_07495</name>
</gene>
<dbReference type="SUPFAM" id="SSF111369">
    <property type="entry name" value="HlyD-like secretion proteins"/>
    <property type="match status" value="2"/>
</dbReference>
<dbReference type="EMBL" id="MLAW01000009">
    <property type="protein sequence ID" value="OJJ26263.1"/>
    <property type="molecule type" value="Genomic_DNA"/>
</dbReference>
<evidence type="ECO:0000313" key="4">
    <source>
        <dbReference type="EMBL" id="OJJ26263.1"/>
    </source>
</evidence>
<dbReference type="GO" id="GO:0015562">
    <property type="term" value="F:efflux transmembrane transporter activity"/>
    <property type="evidence" value="ECO:0007669"/>
    <property type="project" value="TreeGrafter"/>
</dbReference>
<dbReference type="Gene3D" id="2.40.50.100">
    <property type="match status" value="1"/>
</dbReference>
<dbReference type="PANTHER" id="PTHR30469">
    <property type="entry name" value="MULTIDRUG RESISTANCE PROTEIN MDTA"/>
    <property type="match status" value="1"/>
</dbReference>
<dbReference type="Gene3D" id="2.40.30.170">
    <property type="match status" value="1"/>
</dbReference>
<accession>A0A1L9QUB2</accession>
<feature type="coiled-coil region" evidence="2">
    <location>
        <begin position="104"/>
        <end position="164"/>
    </location>
</feature>
<dbReference type="GO" id="GO:1990281">
    <property type="term" value="C:efflux pump complex"/>
    <property type="evidence" value="ECO:0007669"/>
    <property type="project" value="TreeGrafter"/>
</dbReference>
<dbReference type="AlphaFoldDB" id="A0A1L9QUB2"/>
<dbReference type="Gene3D" id="1.10.287.470">
    <property type="entry name" value="Helix hairpin bin"/>
    <property type="match status" value="1"/>
</dbReference>
<name>A0A1L9QUB2_9CYAN</name>
<dbReference type="InterPro" id="IPR006143">
    <property type="entry name" value="RND_pump_MFP"/>
</dbReference>
<dbReference type="STRING" id="1925591.BI308_07495"/>
<dbReference type="Gene3D" id="2.40.420.20">
    <property type="match status" value="1"/>
</dbReference>
<evidence type="ECO:0000313" key="5">
    <source>
        <dbReference type="Proteomes" id="UP000183940"/>
    </source>
</evidence>
<feature type="coiled-coil region" evidence="2">
    <location>
        <begin position="215"/>
        <end position="242"/>
    </location>
</feature>